<dbReference type="Proteomes" id="UP001307849">
    <property type="component" value="Unassembled WGS sequence"/>
</dbReference>
<evidence type="ECO:0000313" key="2">
    <source>
        <dbReference type="Proteomes" id="UP001307849"/>
    </source>
</evidence>
<reference evidence="1 2" key="1">
    <citation type="submission" date="2019-10" db="EMBL/GenBank/DDBJ databases">
        <authorList>
            <person name="Palmer J.M."/>
        </authorList>
    </citation>
    <scope>NUCLEOTIDE SEQUENCE [LARGE SCALE GENOMIC DNA]</scope>
    <source>
        <strain evidence="1 2">TWF506</strain>
    </source>
</reference>
<comment type="caution">
    <text evidence="1">The sequence shown here is derived from an EMBL/GenBank/DDBJ whole genome shotgun (WGS) entry which is preliminary data.</text>
</comment>
<proteinExistence type="predicted"/>
<name>A0AAN8RSL8_9PEZI</name>
<keyword evidence="2" id="KW-1185">Reference proteome</keyword>
<dbReference type="SUPFAM" id="SSF81383">
    <property type="entry name" value="F-box domain"/>
    <property type="match status" value="1"/>
</dbReference>
<sequence>MSESQDTVDSSLFRRAPTEIKTSILELLDFSDIKSLRLVNKAFSPACNDILFRHVRLLLIAERYAAPLIVQGIWPTPTIKPSVTIKKFEAFTSFRQRNLFCHVQNLEILAYSPDAVRGQDGNVTIEHRRGVFVSRLGVQGYARPIYTETSINDLVNALNSMTRLTSLYMHMDFLKHLEDGQLSLNFLANRVKSFKIIAKVDNGILPSARFFSNLVTLEAHPVLLLKAGEHGLVNLPNLKSLIVYGGRGKYSGWNIRRGFMSPPENPPFDINEFLAAQESPFSLTSLSLKTLEQNLSQNMIAFPEKINPTLISPYLSNLRRLHIDFDHSDFNNMDSDHIWNVFKVNNIHLEDVSLGHVSKQLISYLGSYRDTLKSVQLKIQVRHPLHGMSTPMNVWVMRQDLGAVFWRDVVPAHSSTLHTLRTKPTHNPYQELRDWMQSRPLEPYLPDLWSPVNNPAAQQAIEKCERLRELAVFAIDNENQPFEQVIWLMLRQPKLRRFTFYNNYTTEWVHTEELKSNEFYLAANKLLRDALDWSGSNEIEINGGFRLQNPLEIELYPAGKLKTYFDWNRQAWMLAQVKFDREQPKEEQMELELDEGEVERILRTSSRAAGWVCACGPRE</sequence>
<accession>A0AAN8RSL8</accession>
<evidence type="ECO:0000313" key="1">
    <source>
        <dbReference type="EMBL" id="KAK6514873.1"/>
    </source>
</evidence>
<dbReference type="InterPro" id="IPR036047">
    <property type="entry name" value="F-box-like_dom_sf"/>
</dbReference>
<protein>
    <recommendedName>
        <fullName evidence="3">F-box domain-containing protein</fullName>
    </recommendedName>
</protein>
<dbReference type="EMBL" id="JAVHJM010000004">
    <property type="protein sequence ID" value="KAK6514873.1"/>
    <property type="molecule type" value="Genomic_DNA"/>
</dbReference>
<organism evidence="1 2">
    <name type="scientific">Arthrobotrys conoides</name>
    <dbReference type="NCBI Taxonomy" id="74498"/>
    <lineage>
        <taxon>Eukaryota</taxon>
        <taxon>Fungi</taxon>
        <taxon>Dikarya</taxon>
        <taxon>Ascomycota</taxon>
        <taxon>Pezizomycotina</taxon>
        <taxon>Orbiliomycetes</taxon>
        <taxon>Orbiliales</taxon>
        <taxon>Orbiliaceae</taxon>
        <taxon>Arthrobotrys</taxon>
    </lineage>
</organism>
<evidence type="ECO:0008006" key="3">
    <source>
        <dbReference type="Google" id="ProtNLM"/>
    </source>
</evidence>
<gene>
    <name evidence="1" type="ORF">TWF506_007236</name>
</gene>
<dbReference type="AlphaFoldDB" id="A0AAN8RSL8"/>